<sequence>MGCYSVTLSAYPVATIAGHPEATGVDADILDWFRKASDDWEVRMQTALRLYVESHKI</sequence>
<gene>
    <name evidence="1" type="ORF">BECKDK2373B_GA0170837_106817</name>
</gene>
<dbReference type="AlphaFoldDB" id="A0A450SUT0"/>
<organism evidence="1">
    <name type="scientific">Candidatus Kentrum sp. DK</name>
    <dbReference type="NCBI Taxonomy" id="2126562"/>
    <lineage>
        <taxon>Bacteria</taxon>
        <taxon>Pseudomonadati</taxon>
        <taxon>Pseudomonadota</taxon>
        <taxon>Gammaproteobacteria</taxon>
        <taxon>Candidatus Kentrum</taxon>
    </lineage>
</organism>
<evidence type="ECO:0000313" key="1">
    <source>
        <dbReference type="EMBL" id="VFJ57736.1"/>
    </source>
</evidence>
<accession>A0A450SUT0</accession>
<protein>
    <submittedName>
        <fullName evidence="1">Uncharacterized protein</fullName>
    </submittedName>
</protein>
<proteinExistence type="predicted"/>
<reference evidence="1" key="1">
    <citation type="submission" date="2019-02" db="EMBL/GenBank/DDBJ databases">
        <authorList>
            <person name="Gruber-Vodicka R. H."/>
            <person name="Seah K. B. B."/>
        </authorList>
    </citation>
    <scope>NUCLEOTIDE SEQUENCE</scope>
    <source>
        <strain evidence="1">BECK_DK47</strain>
    </source>
</reference>
<name>A0A450SUT0_9GAMM</name>
<dbReference type="EMBL" id="CAADEX010000068">
    <property type="protein sequence ID" value="VFJ57736.1"/>
    <property type="molecule type" value="Genomic_DNA"/>
</dbReference>